<keyword evidence="2" id="KW-1185">Reference proteome</keyword>
<dbReference type="AlphaFoldDB" id="A0AA91EH91"/>
<evidence type="ECO:0000313" key="2">
    <source>
        <dbReference type="Proteomes" id="UP000078431"/>
    </source>
</evidence>
<dbReference type="RefSeq" id="WP_061552894.1">
    <property type="nucleotide sequence ID" value="NZ_LXEX01000031.1"/>
</dbReference>
<proteinExistence type="predicted"/>
<organism evidence="1 2">
    <name type="scientific">Obesumbacterium proteus ATCC 12841</name>
    <dbReference type="NCBI Taxonomy" id="1354268"/>
    <lineage>
        <taxon>Bacteria</taxon>
        <taxon>Pseudomonadati</taxon>
        <taxon>Pseudomonadota</taxon>
        <taxon>Gammaproteobacteria</taxon>
        <taxon>Enterobacterales</taxon>
        <taxon>Hafniaceae</taxon>
        <taxon>Obesumbacterium</taxon>
    </lineage>
</organism>
<protein>
    <submittedName>
        <fullName evidence="1">Prophage tail protein</fullName>
    </submittedName>
</protein>
<comment type="caution">
    <text evidence="1">The sequence shown here is derived from an EMBL/GenBank/DDBJ whole genome shotgun (WGS) entry which is preliminary data.</text>
</comment>
<reference evidence="1 2" key="1">
    <citation type="submission" date="2016-04" db="EMBL/GenBank/DDBJ databases">
        <title>ATOL: Assembling a taxonomically balanced genome-scale reconstruction of the evolutionary history of the Enterobacteriaceae.</title>
        <authorList>
            <person name="Plunkett G.III."/>
            <person name="Neeno-Eckwall E.C."/>
            <person name="Glasner J.D."/>
            <person name="Perna N.T."/>
        </authorList>
    </citation>
    <scope>NUCLEOTIDE SEQUENCE [LARGE SCALE GENOMIC DNA]</scope>
    <source>
        <strain evidence="1 2">ATCC 12841</strain>
    </source>
</reference>
<accession>A0AA91EH91</accession>
<dbReference type="Pfam" id="PF10076">
    <property type="entry name" value="Phage_Mu_Gp48"/>
    <property type="match status" value="1"/>
</dbReference>
<evidence type="ECO:0000313" key="1">
    <source>
        <dbReference type="EMBL" id="OAT58969.1"/>
    </source>
</evidence>
<dbReference type="EMBL" id="LXEX01000031">
    <property type="protein sequence ID" value="OAT58969.1"/>
    <property type="molecule type" value="Genomic_DNA"/>
</dbReference>
<name>A0AA91EH91_9GAMM</name>
<gene>
    <name evidence="1" type="ORF">M993_02272</name>
</gene>
<dbReference type="InterPro" id="IPR018755">
    <property type="entry name" value="Phage_Mu_Gp48"/>
</dbReference>
<dbReference type="Proteomes" id="UP000078431">
    <property type="component" value="Unassembled WGS sequence"/>
</dbReference>
<sequence>MSKDNATLLALLLPPVAYATQQPLIEAELSAEGNAFDAVNLLSESIVKAVTPIYAANLLSDWERVLGIGSNADMTYQQRLEKVLLKIAETGGLSIPYFKKLASRLGYSIEIVEPTAFHVGINRCGDRLMIEGTMWTWGVVISGLKVKPYYFRTGSSAVGEHLSVFADAVIESVFNDLKPAHTFCYFVYQDS</sequence>